<dbReference type="Proteomes" id="UP000799428">
    <property type="component" value="Unassembled WGS sequence"/>
</dbReference>
<evidence type="ECO:0000313" key="2">
    <source>
        <dbReference type="EMBL" id="KAF2711063.1"/>
    </source>
</evidence>
<feature type="region of interest" description="Disordered" evidence="1">
    <location>
        <begin position="99"/>
        <end position="158"/>
    </location>
</feature>
<sequence length="642" mass="70429">MRLCKRKEKVYDSDVVVECARVVKVTPSPINGRCSILNGIVRDCPYNTPVRDTLNITPSCTPKPTTLHMPSAPQSSSPQESTNIRDALCIERTAARERRLQPLGLKEMPSEPAPNCMPRDVSGMLNEPSPGTSSSKSPPRCSESRQTGNHVESPPRFELPATQTPEVTYLNLLVGLKDPTDRYRTQRPFQIRYSLVQTSKVLSALESYPLSHRGSMNDTHHVIPTIDPDAFNLYIRHQSTGPYSYPGACSMRKARWDQCLPFINAHILGITIEDTGFADLMLDRLSVKIDPTQCADAETIAHIFTSAGSSEGLKKLLVDGCIQHIDVLLRYGWDDLPRAFSDAVLRVMLPRLKHAVPQFRSGCEYHAHGYDEPCYRYTNPVPPPRHRPHQGPLSLNPVSPGPASRTTQPTNGVLFAESVDRRNGSRAPYPEPRPSSVREASESPIRNGTLTNTSLSLMTSGPSPLSVPLEGLLNGKSLLPTLNGTKEKVSATEESPDNPADQEDVGIPGAGPPVSINGDKAYSKPEANGVHNDVFYNDVNSQDPSSSAIDGTTNKVVKNSIATAGHSPRLVNTIKNEDARYHARTQPPTLPTTNGETRKFLVNRVDHDDGDPNRLPICGPSKTDLDHLFHNRRLPGSYPASK</sequence>
<feature type="compositionally biased region" description="Acidic residues" evidence="1">
    <location>
        <begin position="494"/>
        <end position="504"/>
    </location>
</feature>
<protein>
    <submittedName>
        <fullName evidence="2">Uncharacterized protein</fullName>
    </submittedName>
</protein>
<organism evidence="2 3">
    <name type="scientific">Pleomassaria siparia CBS 279.74</name>
    <dbReference type="NCBI Taxonomy" id="1314801"/>
    <lineage>
        <taxon>Eukaryota</taxon>
        <taxon>Fungi</taxon>
        <taxon>Dikarya</taxon>
        <taxon>Ascomycota</taxon>
        <taxon>Pezizomycotina</taxon>
        <taxon>Dothideomycetes</taxon>
        <taxon>Pleosporomycetidae</taxon>
        <taxon>Pleosporales</taxon>
        <taxon>Pleomassariaceae</taxon>
        <taxon>Pleomassaria</taxon>
    </lineage>
</organism>
<accession>A0A6G1KEK6</accession>
<keyword evidence="3" id="KW-1185">Reference proteome</keyword>
<gene>
    <name evidence="2" type="ORF">K504DRAFT_500997</name>
</gene>
<dbReference type="OrthoDB" id="3791417at2759"/>
<dbReference type="EMBL" id="MU005768">
    <property type="protein sequence ID" value="KAF2711063.1"/>
    <property type="molecule type" value="Genomic_DNA"/>
</dbReference>
<feature type="region of interest" description="Disordered" evidence="1">
    <location>
        <begin position="379"/>
        <end position="462"/>
    </location>
</feature>
<feature type="compositionally biased region" description="Low complexity" evidence="1">
    <location>
        <begin position="70"/>
        <end position="81"/>
    </location>
</feature>
<evidence type="ECO:0000256" key="1">
    <source>
        <dbReference type="SAM" id="MobiDB-lite"/>
    </source>
</evidence>
<feature type="region of interest" description="Disordered" evidence="1">
    <location>
        <begin position="486"/>
        <end position="513"/>
    </location>
</feature>
<feature type="region of interest" description="Disordered" evidence="1">
    <location>
        <begin position="56"/>
        <end position="83"/>
    </location>
</feature>
<evidence type="ECO:0000313" key="3">
    <source>
        <dbReference type="Proteomes" id="UP000799428"/>
    </source>
</evidence>
<proteinExistence type="predicted"/>
<dbReference type="AlphaFoldDB" id="A0A6G1KEK6"/>
<reference evidence="2" key="1">
    <citation type="journal article" date="2020" name="Stud. Mycol.">
        <title>101 Dothideomycetes genomes: a test case for predicting lifestyles and emergence of pathogens.</title>
        <authorList>
            <person name="Haridas S."/>
            <person name="Albert R."/>
            <person name="Binder M."/>
            <person name="Bloem J."/>
            <person name="Labutti K."/>
            <person name="Salamov A."/>
            <person name="Andreopoulos B."/>
            <person name="Baker S."/>
            <person name="Barry K."/>
            <person name="Bills G."/>
            <person name="Bluhm B."/>
            <person name="Cannon C."/>
            <person name="Castanera R."/>
            <person name="Culley D."/>
            <person name="Daum C."/>
            <person name="Ezra D."/>
            <person name="Gonzalez J."/>
            <person name="Henrissat B."/>
            <person name="Kuo A."/>
            <person name="Liang C."/>
            <person name="Lipzen A."/>
            <person name="Lutzoni F."/>
            <person name="Magnuson J."/>
            <person name="Mondo S."/>
            <person name="Nolan M."/>
            <person name="Ohm R."/>
            <person name="Pangilinan J."/>
            <person name="Park H.-J."/>
            <person name="Ramirez L."/>
            <person name="Alfaro M."/>
            <person name="Sun H."/>
            <person name="Tritt A."/>
            <person name="Yoshinaga Y."/>
            <person name="Zwiers L.-H."/>
            <person name="Turgeon B."/>
            <person name="Goodwin S."/>
            <person name="Spatafora J."/>
            <person name="Crous P."/>
            <person name="Grigoriev I."/>
        </authorList>
    </citation>
    <scope>NUCLEOTIDE SEQUENCE</scope>
    <source>
        <strain evidence="2">CBS 279.74</strain>
    </source>
</reference>
<name>A0A6G1KEK6_9PLEO</name>
<feature type="compositionally biased region" description="Low complexity" evidence="1">
    <location>
        <begin position="128"/>
        <end position="145"/>
    </location>
</feature>
<feature type="compositionally biased region" description="Low complexity" evidence="1">
    <location>
        <begin position="449"/>
        <end position="460"/>
    </location>
</feature>